<evidence type="ECO:0000313" key="3">
    <source>
        <dbReference type="Proteomes" id="UP001321760"/>
    </source>
</evidence>
<dbReference type="AlphaFoldDB" id="A0AAV9G4U4"/>
<feature type="region of interest" description="Disordered" evidence="1">
    <location>
        <begin position="228"/>
        <end position="265"/>
    </location>
</feature>
<name>A0AAV9G4U4_9PEZI</name>
<evidence type="ECO:0000256" key="1">
    <source>
        <dbReference type="SAM" id="MobiDB-lite"/>
    </source>
</evidence>
<feature type="compositionally biased region" description="Basic residues" evidence="1">
    <location>
        <begin position="244"/>
        <end position="265"/>
    </location>
</feature>
<evidence type="ECO:0000313" key="2">
    <source>
        <dbReference type="EMBL" id="KAK4443468.1"/>
    </source>
</evidence>
<protein>
    <submittedName>
        <fullName evidence="2">Uncharacterized protein</fullName>
    </submittedName>
</protein>
<accession>A0AAV9G4U4</accession>
<comment type="caution">
    <text evidence="2">The sequence shown here is derived from an EMBL/GenBank/DDBJ whole genome shotgun (WGS) entry which is preliminary data.</text>
</comment>
<keyword evidence="3" id="KW-1185">Reference proteome</keyword>
<sequence>MLGIICFRILDRSVGASCEGTDLAFVERNNADKEQKPRESIKKFIPCFKSVFEASAVMDNRDNQEPTEDVTPAAESVVFDQGSTIADDDVAITAGIKKSFIMNRPGLDDTGVESFDSHARGRVAWIGDGIAYGHTSDSDVHNPTSLAKDPITLKSSHISTFQQQIQDFVDLVDTTDGPTFENTRSKPEHNKYSLASHQLTSAVEDFSMPEVLPKSIINSTALTQQDIADGQASQLRIPRDAKSNKKKRANPRRQRQAARRGQAKP</sequence>
<gene>
    <name evidence="2" type="ORF">QBC34DRAFT_477520</name>
</gene>
<dbReference type="EMBL" id="MU865992">
    <property type="protein sequence ID" value="KAK4443468.1"/>
    <property type="molecule type" value="Genomic_DNA"/>
</dbReference>
<organism evidence="2 3">
    <name type="scientific">Podospora aff. communis PSN243</name>
    <dbReference type="NCBI Taxonomy" id="3040156"/>
    <lineage>
        <taxon>Eukaryota</taxon>
        <taxon>Fungi</taxon>
        <taxon>Dikarya</taxon>
        <taxon>Ascomycota</taxon>
        <taxon>Pezizomycotina</taxon>
        <taxon>Sordariomycetes</taxon>
        <taxon>Sordariomycetidae</taxon>
        <taxon>Sordariales</taxon>
        <taxon>Podosporaceae</taxon>
        <taxon>Podospora</taxon>
    </lineage>
</organism>
<dbReference type="Proteomes" id="UP001321760">
    <property type="component" value="Unassembled WGS sequence"/>
</dbReference>
<reference evidence="2" key="1">
    <citation type="journal article" date="2023" name="Mol. Phylogenet. Evol.">
        <title>Genome-scale phylogeny and comparative genomics of the fungal order Sordariales.</title>
        <authorList>
            <person name="Hensen N."/>
            <person name="Bonometti L."/>
            <person name="Westerberg I."/>
            <person name="Brannstrom I.O."/>
            <person name="Guillou S."/>
            <person name="Cros-Aarteil S."/>
            <person name="Calhoun S."/>
            <person name="Haridas S."/>
            <person name="Kuo A."/>
            <person name="Mondo S."/>
            <person name="Pangilinan J."/>
            <person name="Riley R."/>
            <person name="LaButti K."/>
            <person name="Andreopoulos B."/>
            <person name="Lipzen A."/>
            <person name="Chen C."/>
            <person name="Yan M."/>
            <person name="Daum C."/>
            <person name="Ng V."/>
            <person name="Clum A."/>
            <person name="Steindorff A."/>
            <person name="Ohm R.A."/>
            <person name="Martin F."/>
            <person name="Silar P."/>
            <person name="Natvig D.O."/>
            <person name="Lalanne C."/>
            <person name="Gautier V."/>
            <person name="Ament-Velasquez S.L."/>
            <person name="Kruys A."/>
            <person name="Hutchinson M.I."/>
            <person name="Powell A.J."/>
            <person name="Barry K."/>
            <person name="Miller A.N."/>
            <person name="Grigoriev I.V."/>
            <person name="Debuchy R."/>
            <person name="Gladieux P."/>
            <person name="Hiltunen Thoren M."/>
            <person name="Johannesson H."/>
        </authorList>
    </citation>
    <scope>NUCLEOTIDE SEQUENCE</scope>
    <source>
        <strain evidence="2">PSN243</strain>
    </source>
</reference>
<proteinExistence type="predicted"/>
<reference evidence="2" key="2">
    <citation type="submission" date="2023-05" db="EMBL/GenBank/DDBJ databases">
        <authorList>
            <consortium name="Lawrence Berkeley National Laboratory"/>
            <person name="Steindorff A."/>
            <person name="Hensen N."/>
            <person name="Bonometti L."/>
            <person name="Westerberg I."/>
            <person name="Brannstrom I.O."/>
            <person name="Guillou S."/>
            <person name="Cros-Aarteil S."/>
            <person name="Calhoun S."/>
            <person name="Haridas S."/>
            <person name="Kuo A."/>
            <person name="Mondo S."/>
            <person name="Pangilinan J."/>
            <person name="Riley R."/>
            <person name="Labutti K."/>
            <person name="Andreopoulos B."/>
            <person name="Lipzen A."/>
            <person name="Chen C."/>
            <person name="Yanf M."/>
            <person name="Daum C."/>
            <person name="Ng V."/>
            <person name="Clum A."/>
            <person name="Ohm R."/>
            <person name="Martin F."/>
            <person name="Silar P."/>
            <person name="Natvig D."/>
            <person name="Lalanne C."/>
            <person name="Gautier V."/>
            <person name="Ament-Velasquez S.L."/>
            <person name="Kruys A."/>
            <person name="Hutchinson M.I."/>
            <person name="Powell A.J."/>
            <person name="Barry K."/>
            <person name="Miller A.N."/>
            <person name="Grigoriev I.V."/>
            <person name="Debuchy R."/>
            <person name="Gladieux P."/>
            <person name="Thoren M.H."/>
            <person name="Johannesson H."/>
        </authorList>
    </citation>
    <scope>NUCLEOTIDE SEQUENCE</scope>
    <source>
        <strain evidence="2">PSN243</strain>
    </source>
</reference>